<dbReference type="Proteomes" id="UP000250870">
    <property type="component" value="Unassembled WGS sequence"/>
</dbReference>
<sequence>MVDFFQKNDNGIWLTTLMIKPSKNMLIQFKDDSFLNTHECLSDIWIKKEKILRKETLLAVWRDSIGIIRNEEIKRVKSLNDTYFYVSFDKKVLREYSQDYVYDEFDRL</sequence>
<reference evidence="1 2" key="1">
    <citation type="journal article" date="2018" name="Int. J. Syst. Evol. Microbiol.">
        <title>Whole-genome-based revisit of Photorhabdus phylogeny: proposal for the elevation of most Photorhabdus subspecies to the species level and description of one novel species Photorhabdus bodei sp. nov., and one novel subspecies Photorhabdus laumondii subsp. clarkei subsp. nov.</title>
        <authorList>
            <person name="Machado R.A.R."/>
            <person name="Wuthrich D."/>
            <person name="Kuhnert P."/>
            <person name="Arce C.C.M."/>
            <person name="Thonen L."/>
            <person name="Ruiz C."/>
            <person name="Zhang X."/>
            <person name="Robert C.A.M."/>
            <person name="Karimi J."/>
            <person name="Kamali S."/>
            <person name="Ma J."/>
            <person name="Bruggmann R."/>
            <person name="Erb M."/>
        </authorList>
    </citation>
    <scope>NUCLEOTIDE SEQUENCE [LARGE SCALE GENOMIC DNA]</scope>
    <source>
        <strain evidence="1 2">BOJ-47</strain>
    </source>
</reference>
<organism evidence="1 2">
    <name type="scientific">Photorhabdus laumondii subsp. clarkei</name>
    <dbReference type="NCBI Taxonomy" id="2029685"/>
    <lineage>
        <taxon>Bacteria</taxon>
        <taxon>Pseudomonadati</taxon>
        <taxon>Pseudomonadota</taxon>
        <taxon>Gammaproteobacteria</taxon>
        <taxon>Enterobacterales</taxon>
        <taxon>Morganellaceae</taxon>
        <taxon>Photorhabdus</taxon>
    </lineage>
</organism>
<dbReference type="AlphaFoldDB" id="A0A329VEV9"/>
<dbReference type="EMBL" id="NSCI01000029">
    <property type="protein sequence ID" value="RAW86752.1"/>
    <property type="molecule type" value="Genomic_DNA"/>
</dbReference>
<proteinExistence type="predicted"/>
<evidence type="ECO:0000313" key="1">
    <source>
        <dbReference type="EMBL" id="RAW86752.1"/>
    </source>
</evidence>
<accession>A0A329VEV9</accession>
<comment type="caution">
    <text evidence="1">The sequence shown here is derived from an EMBL/GenBank/DDBJ whole genome shotgun (WGS) entry which is preliminary data.</text>
</comment>
<protein>
    <submittedName>
        <fullName evidence="1">Uncharacterized protein</fullName>
    </submittedName>
</protein>
<evidence type="ECO:0000313" key="2">
    <source>
        <dbReference type="Proteomes" id="UP000250870"/>
    </source>
</evidence>
<gene>
    <name evidence="1" type="ORF">CKY01_17900</name>
</gene>
<dbReference type="RefSeq" id="WP_113026654.1">
    <property type="nucleotide sequence ID" value="NZ_CAWNWQ010000029.1"/>
</dbReference>
<name>A0A329VEV9_9GAMM</name>